<comment type="similarity">
    <text evidence="2 8">Belongs to the PHP hydrolase family. HisK subfamily.</text>
</comment>
<sequence>MFDYHIHSDFSADCETPMEKTIEQGIEKGLKEICFTEHIDYDYPDESIVFEFDLGEYDRSIKKMEEKYQDRIVIKKGVEIGVQPHLLGRYEELLDQEAFDFVICSMHTTEHKDLHSGDFFQGKTVEQAYDVYYKELLDCVKRFKRFNILGHVDLVKRYTEVNSKRDHHDIIREVFKEIIPAGKGIELNTSGFRYGLGAGMPSKDILKLYRELGGEILTLGSDSHTETTVGYKFKESLELFEELGFKYITTFKEGEPVFHSIQSLSR</sequence>
<keyword evidence="11" id="KW-1185">Reference proteome</keyword>
<gene>
    <name evidence="10" type="ORF">ACFOGI_07955</name>
</gene>
<organism evidence="10 11">
    <name type="scientific">Virgibacillus xinjiangensis</name>
    <dbReference type="NCBI Taxonomy" id="393090"/>
    <lineage>
        <taxon>Bacteria</taxon>
        <taxon>Bacillati</taxon>
        <taxon>Bacillota</taxon>
        <taxon>Bacilli</taxon>
        <taxon>Bacillales</taxon>
        <taxon>Bacillaceae</taxon>
        <taxon>Virgibacillus</taxon>
    </lineage>
</organism>
<feature type="domain" description="Polymerase/histidinol phosphatase N-terminal" evidence="9">
    <location>
        <begin position="2"/>
        <end position="84"/>
    </location>
</feature>
<evidence type="ECO:0000256" key="5">
    <source>
        <dbReference type="ARBA" id="ARBA00022801"/>
    </source>
</evidence>
<evidence type="ECO:0000256" key="2">
    <source>
        <dbReference type="ARBA" id="ARBA00009152"/>
    </source>
</evidence>
<evidence type="ECO:0000256" key="1">
    <source>
        <dbReference type="ARBA" id="ARBA00004970"/>
    </source>
</evidence>
<dbReference type="Pfam" id="PF02811">
    <property type="entry name" value="PHP"/>
    <property type="match status" value="1"/>
</dbReference>
<evidence type="ECO:0000256" key="8">
    <source>
        <dbReference type="RuleBase" id="RU366003"/>
    </source>
</evidence>
<reference evidence="11" key="1">
    <citation type="journal article" date="2019" name="Int. J. Syst. Evol. Microbiol.">
        <title>The Global Catalogue of Microorganisms (GCM) 10K type strain sequencing project: providing services to taxonomists for standard genome sequencing and annotation.</title>
        <authorList>
            <consortium name="The Broad Institute Genomics Platform"/>
            <consortium name="The Broad Institute Genome Sequencing Center for Infectious Disease"/>
            <person name="Wu L."/>
            <person name="Ma J."/>
        </authorList>
    </citation>
    <scope>NUCLEOTIDE SEQUENCE [LARGE SCALE GENOMIC DNA]</scope>
    <source>
        <strain evidence="11">KCTC 13128</strain>
    </source>
</reference>
<dbReference type="PANTHER" id="PTHR21039">
    <property type="entry name" value="HISTIDINOL PHOSPHATASE-RELATED"/>
    <property type="match status" value="1"/>
</dbReference>
<protein>
    <recommendedName>
        <fullName evidence="3 8">Histidinol-phosphatase</fullName>
        <shortName evidence="8">HolPase</shortName>
        <ecNumber evidence="3 8">3.1.3.15</ecNumber>
    </recommendedName>
</protein>
<dbReference type="Gene3D" id="3.20.20.140">
    <property type="entry name" value="Metal-dependent hydrolases"/>
    <property type="match status" value="1"/>
</dbReference>
<dbReference type="EMBL" id="JBHRSA010000033">
    <property type="protein sequence ID" value="MFC3040185.1"/>
    <property type="molecule type" value="Genomic_DNA"/>
</dbReference>
<name>A0ABV7CV81_9BACI</name>
<dbReference type="SUPFAM" id="SSF89550">
    <property type="entry name" value="PHP domain-like"/>
    <property type="match status" value="1"/>
</dbReference>
<dbReference type="InterPro" id="IPR004013">
    <property type="entry name" value="PHP_dom"/>
</dbReference>
<dbReference type="NCBIfam" id="TIGR01856">
    <property type="entry name" value="hisJ_fam"/>
    <property type="match status" value="1"/>
</dbReference>
<dbReference type="EC" id="3.1.3.15" evidence="3 8"/>
<dbReference type="InterPro" id="IPR010140">
    <property type="entry name" value="Histidinol_P_phosphatase_HisJ"/>
</dbReference>
<accession>A0ABV7CV81</accession>
<evidence type="ECO:0000256" key="3">
    <source>
        <dbReference type="ARBA" id="ARBA00013085"/>
    </source>
</evidence>
<dbReference type="SMART" id="SM00481">
    <property type="entry name" value="POLIIIAc"/>
    <property type="match status" value="1"/>
</dbReference>
<evidence type="ECO:0000256" key="6">
    <source>
        <dbReference type="ARBA" id="ARBA00023102"/>
    </source>
</evidence>
<proteinExistence type="inferred from homology"/>
<evidence type="ECO:0000259" key="9">
    <source>
        <dbReference type="SMART" id="SM00481"/>
    </source>
</evidence>
<comment type="pathway">
    <text evidence="1 8">Amino-acid biosynthesis; L-histidine biosynthesis; L-histidine from 5-phospho-alpha-D-ribose 1-diphosphate: step 8/9.</text>
</comment>
<evidence type="ECO:0000256" key="7">
    <source>
        <dbReference type="ARBA" id="ARBA00049158"/>
    </source>
</evidence>
<dbReference type="InterPro" id="IPR016195">
    <property type="entry name" value="Pol/histidinol_Pase-like"/>
</dbReference>
<keyword evidence="4 8" id="KW-0028">Amino-acid biosynthesis</keyword>
<comment type="catalytic activity">
    <reaction evidence="7 8">
        <text>L-histidinol phosphate + H2O = L-histidinol + phosphate</text>
        <dbReference type="Rhea" id="RHEA:14465"/>
        <dbReference type="ChEBI" id="CHEBI:15377"/>
        <dbReference type="ChEBI" id="CHEBI:43474"/>
        <dbReference type="ChEBI" id="CHEBI:57699"/>
        <dbReference type="ChEBI" id="CHEBI:57980"/>
        <dbReference type="EC" id="3.1.3.15"/>
    </reaction>
</comment>
<dbReference type="PANTHER" id="PTHR21039:SF0">
    <property type="entry name" value="HISTIDINOL-PHOSPHATASE"/>
    <property type="match status" value="1"/>
</dbReference>
<comment type="caution">
    <text evidence="10">The sequence shown here is derived from an EMBL/GenBank/DDBJ whole genome shotgun (WGS) entry which is preliminary data.</text>
</comment>
<keyword evidence="5 8" id="KW-0378">Hydrolase</keyword>
<dbReference type="Proteomes" id="UP001595279">
    <property type="component" value="Unassembled WGS sequence"/>
</dbReference>
<evidence type="ECO:0000313" key="10">
    <source>
        <dbReference type="EMBL" id="MFC3040185.1"/>
    </source>
</evidence>
<evidence type="ECO:0000256" key="4">
    <source>
        <dbReference type="ARBA" id="ARBA00022605"/>
    </source>
</evidence>
<keyword evidence="6 8" id="KW-0368">Histidine biosynthesis</keyword>
<dbReference type="InterPro" id="IPR003141">
    <property type="entry name" value="Pol/His_phosphatase_N"/>
</dbReference>
<dbReference type="RefSeq" id="WP_390271095.1">
    <property type="nucleotide sequence ID" value="NZ_JBHRSA010000033.1"/>
</dbReference>
<evidence type="ECO:0000313" key="11">
    <source>
        <dbReference type="Proteomes" id="UP001595279"/>
    </source>
</evidence>